<dbReference type="EMBL" id="MLQM01000036">
    <property type="protein sequence ID" value="OHV04563.1"/>
    <property type="molecule type" value="Genomic_DNA"/>
</dbReference>
<evidence type="ECO:0000256" key="7">
    <source>
        <dbReference type="SAM" id="Phobius"/>
    </source>
</evidence>
<gene>
    <name evidence="9" type="ORF">BKN37_09360</name>
</gene>
<name>A0A1S1NMT5_9MYCO</name>
<keyword evidence="3" id="KW-1003">Cell membrane</keyword>
<evidence type="ECO:0000256" key="5">
    <source>
        <dbReference type="ARBA" id="ARBA00022989"/>
    </source>
</evidence>
<evidence type="ECO:0000256" key="2">
    <source>
        <dbReference type="ARBA" id="ARBA00010157"/>
    </source>
</evidence>
<dbReference type="InterPro" id="IPR050545">
    <property type="entry name" value="Mycobact_MmpL"/>
</dbReference>
<comment type="similarity">
    <text evidence="2">Belongs to the resistance-nodulation-cell division (RND) (TC 2.A.6) family. MmpL subfamily.</text>
</comment>
<dbReference type="Proteomes" id="UP000179734">
    <property type="component" value="Unassembled WGS sequence"/>
</dbReference>
<evidence type="ECO:0000313" key="9">
    <source>
        <dbReference type="EMBL" id="OHV04563.1"/>
    </source>
</evidence>
<feature type="transmembrane region" description="Helical" evidence="7">
    <location>
        <begin position="687"/>
        <end position="715"/>
    </location>
</feature>
<proteinExistence type="inferred from homology"/>
<feature type="transmembrane region" description="Helical" evidence="7">
    <location>
        <begin position="232"/>
        <end position="255"/>
    </location>
</feature>
<dbReference type="AlphaFoldDB" id="A0A1S1NMT5"/>
<dbReference type="PANTHER" id="PTHR33406">
    <property type="entry name" value="MEMBRANE PROTEIN MJ1562-RELATED"/>
    <property type="match status" value="1"/>
</dbReference>
<evidence type="ECO:0000256" key="3">
    <source>
        <dbReference type="ARBA" id="ARBA00022475"/>
    </source>
</evidence>
<feature type="domain" description="Membrane transport protein MMPL" evidence="8">
    <location>
        <begin position="48"/>
        <end position="379"/>
    </location>
</feature>
<dbReference type="RefSeq" id="WP_071024766.1">
    <property type="nucleotide sequence ID" value="NZ_MLQM01000036.1"/>
</dbReference>
<feature type="transmembrane region" description="Helical" evidence="7">
    <location>
        <begin position="378"/>
        <end position="402"/>
    </location>
</feature>
<dbReference type="GO" id="GO:0005886">
    <property type="term" value="C:plasma membrane"/>
    <property type="evidence" value="ECO:0007669"/>
    <property type="project" value="UniProtKB-SubCell"/>
</dbReference>
<comment type="caution">
    <text evidence="9">The sequence shown here is derived from an EMBL/GenBank/DDBJ whole genome shotgun (WGS) entry which is preliminary data.</text>
</comment>
<dbReference type="SUPFAM" id="SSF82866">
    <property type="entry name" value="Multidrug efflux transporter AcrB transmembrane domain"/>
    <property type="match status" value="2"/>
</dbReference>
<feature type="transmembrane region" description="Helical" evidence="7">
    <location>
        <begin position="205"/>
        <end position="226"/>
    </location>
</feature>
<dbReference type="PANTHER" id="PTHR33406:SF11">
    <property type="entry name" value="MEMBRANE PROTEIN SCO6666-RELATED"/>
    <property type="match status" value="1"/>
</dbReference>
<dbReference type="Pfam" id="PF03176">
    <property type="entry name" value="MMPL"/>
    <property type="match status" value="2"/>
</dbReference>
<feature type="transmembrane region" description="Helical" evidence="7">
    <location>
        <begin position="541"/>
        <end position="558"/>
    </location>
</feature>
<sequence>MVLGKIAWAAGQFPRGMLVAAFVFLVAAGIYGAPAATRLPSGGYDVPQSESARAEAVLDNTFSAGGLPIVFAVSAPDGADSAAAQARGLDVVKALQACDYAHQVASYWTSPPPLRGALLGADHQTGLVVARIEGGDRDAPVRAHDVAQALVGSHDHVRGRVGGQAMAYYEGSRQSRIDLLKLEAIAVPLTAIALIWIFGSVVAAMLPLVVALIAVAGTTACLWAIYQFTDVSIFAVNLATATGLAFAIDYTLFIVNRYREERARGVPDREALTRTLATAGRTVVFSGLTMAVTLAALLLFKPYLLKSMAYAGLASVGFATVAALCVAPALIVVCGDRIDALDIRVPLRRWLGRGHVGSKPDTASWWYRVAAVVMRRPVLVLTAVAMVLFAVGSPILGMKLAYPDDRVLPTSSQVRQTGDLVREGFTTNFAGTVSIVLPDTRSSLSDIRRYAAQLSGVTDVVSVAAPDGIYAGGVKVSDAAGDAAIKGDAAYLTVTTTRDPYSEAGQTQLRDLKRIPQPAPALFGGIAQRDKDNVGGIADRAPLVITLVALATVALIFMMTGSVILPVKALITNALSLAAAFGALVWIFQDGHLNGFGTMATGHLTAFVLPTLAAIAYGLSMDYEVFVLSRIREEWLTSEPTSAANQRSVGLGLARTGRIVTAAALVMTVVFIAIAAGEIAFMRGLGVGLTVAVLVDAFVIRTILVPAAMAVLGRFNWWAPKPLRRWHRRWGATEQPHDIAYASQVSAISPKRPDYDAG</sequence>
<feature type="transmembrane region" description="Helical" evidence="7">
    <location>
        <begin position="600"/>
        <end position="620"/>
    </location>
</feature>
<feature type="transmembrane region" description="Helical" evidence="7">
    <location>
        <begin position="179"/>
        <end position="198"/>
    </location>
</feature>
<protein>
    <recommendedName>
        <fullName evidence="8">Membrane transport protein MMPL domain-containing protein</fullName>
    </recommendedName>
</protein>
<comment type="subcellular location">
    <subcellularLocation>
        <location evidence="1">Cell membrane</location>
        <topology evidence="1">Multi-pass membrane protein</topology>
    </subcellularLocation>
</comment>
<dbReference type="InterPro" id="IPR004869">
    <property type="entry name" value="MMPL_dom"/>
</dbReference>
<reference evidence="9 10" key="1">
    <citation type="submission" date="2016-10" db="EMBL/GenBank/DDBJ databases">
        <title>Genome sequence of Mycobacterium talmonii.</title>
        <authorList>
            <person name="Greninger A.L."/>
            <person name="Elliott B."/>
            <person name="Vasireddy S."/>
            <person name="Vasireddy R."/>
        </authorList>
    </citation>
    <scope>NUCLEOTIDE SEQUENCE [LARGE SCALE GENOMIC DNA]</scope>
    <source>
        <strain evidence="10">NE-TNMC-100812</strain>
    </source>
</reference>
<feature type="domain" description="Membrane transport protein MMPL" evidence="8">
    <location>
        <begin position="486"/>
        <end position="731"/>
    </location>
</feature>
<keyword evidence="6 7" id="KW-0472">Membrane</keyword>
<organism evidence="9 10">
    <name type="scientific">Mycobacterium talmoniae</name>
    <dbReference type="NCBI Taxonomy" id="1858794"/>
    <lineage>
        <taxon>Bacteria</taxon>
        <taxon>Bacillati</taxon>
        <taxon>Actinomycetota</taxon>
        <taxon>Actinomycetes</taxon>
        <taxon>Mycobacteriales</taxon>
        <taxon>Mycobacteriaceae</taxon>
        <taxon>Mycobacterium</taxon>
    </lineage>
</organism>
<dbReference type="Gene3D" id="1.20.1640.10">
    <property type="entry name" value="Multidrug efflux transporter AcrB transmembrane domain"/>
    <property type="match status" value="2"/>
</dbReference>
<evidence type="ECO:0000256" key="1">
    <source>
        <dbReference type="ARBA" id="ARBA00004651"/>
    </source>
</evidence>
<evidence type="ECO:0000256" key="6">
    <source>
        <dbReference type="ARBA" id="ARBA00023136"/>
    </source>
</evidence>
<evidence type="ECO:0000259" key="8">
    <source>
        <dbReference type="Pfam" id="PF03176"/>
    </source>
</evidence>
<keyword evidence="4 7" id="KW-0812">Transmembrane</keyword>
<feature type="transmembrane region" description="Helical" evidence="7">
    <location>
        <begin position="312"/>
        <end position="334"/>
    </location>
</feature>
<keyword evidence="5 7" id="KW-1133">Transmembrane helix</keyword>
<feature type="transmembrane region" description="Helical" evidence="7">
    <location>
        <begin position="276"/>
        <end position="300"/>
    </location>
</feature>
<feature type="transmembrane region" description="Helical" evidence="7">
    <location>
        <begin position="659"/>
        <end position="681"/>
    </location>
</feature>
<evidence type="ECO:0000256" key="4">
    <source>
        <dbReference type="ARBA" id="ARBA00022692"/>
    </source>
</evidence>
<feature type="transmembrane region" description="Helical" evidence="7">
    <location>
        <begin position="570"/>
        <end position="588"/>
    </location>
</feature>
<accession>A0A1S1NMT5</accession>
<keyword evidence="10" id="KW-1185">Reference proteome</keyword>
<evidence type="ECO:0000313" key="10">
    <source>
        <dbReference type="Proteomes" id="UP000179734"/>
    </source>
</evidence>